<organism evidence="2 3">
    <name type="scientific">Zymoseptoria brevis</name>
    <dbReference type="NCBI Taxonomy" id="1047168"/>
    <lineage>
        <taxon>Eukaryota</taxon>
        <taxon>Fungi</taxon>
        <taxon>Dikarya</taxon>
        <taxon>Ascomycota</taxon>
        <taxon>Pezizomycotina</taxon>
        <taxon>Dothideomycetes</taxon>
        <taxon>Dothideomycetidae</taxon>
        <taxon>Mycosphaerellales</taxon>
        <taxon>Mycosphaerellaceae</taxon>
        <taxon>Zymoseptoria</taxon>
    </lineage>
</organism>
<accession>A0A0F4G8Q1</accession>
<reference evidence="2 3" key="1">
    <citation type="submission" date="2015-03" db="EMBL/GenBank/DDBJ databases">
        <title>RNA-seq based gene annotation and comparative genomics of four Zymoseptoria species reveal species-specific pathogenicity related genes and transposable element activity.</title>
        <authorList>
            <person name="Grandaubert J."/>
            <person name="Bhattacharyya A."/>
            <person name="Stukenbrock E.H."/>
        </authorList>
    </citation>
    <scope>NUCLEOTIDE SEQUENCE [LARGE SCALE GENOMIC DNA]</scope>
    <source>
        <strain evidence="2 3">Zb18110</strain>
    </source>
</reference>
<proteinExistence type="predicted"/>
<gene>
    <name evidence="2" type="ORF">TI39_contig5839g00021</name>
</gene>
<feature type="region of interest" description="Disordered" evidence="1">
    <location>
        <begin position="210"/>
        <end position="231"/>
    </location>
</feature>
<feature type="compositionally biased region" description="Polar residues" evidence="1">
    <location>
        <begin position="181"/>
        <end position="190"/>
    </location>
</feature>
<name>A0A0F4G8Q1_9PEZI</name>
<comment type="caution">
    <text evidence="2">The sequence shown here is derived from an EMBL/GenBank/DDBJ whole genome shotgun (WGS) entry which is preliminary data.</text>
</comment>
<feature type="region of interest" description="Disordered" evidence="1">
    <location>
        <begin position="97"/>
        <end position="190"/>
    </location>
</feature>
<dbReference type="Proteomes" id="UP000033647">
    <property type="component" value="Unassembled WGS sequence"/>
</dbReference>
<protein>
    <submittedName>
        <fullName evidence="2">Uncharacterized protein</fullName>
    </submittedName>
</protein>
<sequence length="397" mass="43561">MMVKRPQTSNEIGRVDTAQFHPARAAMIKREPSPDGFDSFDAAHAAKRARVDSLIDTGRAQAYARAASSDREGFGRLETAPAARSDGLRDDYRLGLASTTPDRRESIDSYRPSVQRPSYVAGGIDSYRPPIGSKDPAADTRDLSRPTVPWRGRWDHDRDSILIPTKDRDNGAGFTPPLPPMTTSGQNQSLTPHRFGKQGYNTKAGSMFKSSSPLPAAEDKEMPTVSPAKSLASAEPMMKNGRFRGLMSGPPKPPPLEGCTPKTQGQSQVYSHGWASYGPDAHCGACGTHSSDVWSLCVCNDRLCCDCLVKLHLLDQYCHCATCGDAADFIITDSVELHHEDFGSTDFHMRDPALAIRYSSKESLQAVIDRLQDVPWSCELWSGRGSMTMQKAFVWYT</sequence>
<dbReference type="EMBL" id="LAFY01005794">
    <property type="protein sequence ID" value="KJX92605.1"/>
    <property type="molecule type" value="Genomic_DNA"/>
</dbReference>
<feature type="compositionally biased region" description="Basic and acidic residues" evidence="1">
    <location>
        <begin position="152"/>
        <end position="170"/>
    </location>
</feature>
<dbReference type="AlphaFoldDB" id="A0A0F4G8Q1"/>
<evidence type="ECO:0000256" key="1">
    <source>
        <dbReference type="SAM" id="MobiDB-lite"/>
    </source>
</evidence>
<evidence type="ECO:0000313" key="2">
    <source>
        <dbReference type="EMBL" id="KJX92605.1"/>
    </source>
</evidence>
<keyword evidence="3" id="KW-1185">Reference proteome</keyword>
<evidence type="ECO:0000313" key="3">
    <source>
        <dbReference type="Proteomes" id="UP000033647"/>
    </source>
</evidence>